<dbReference type="AlphaFoldDB" id="A0A2X1WNU6"/>
<dbReference type="EMBL" id="UATH01000001">
    <property type="protein sequence ID" value="SPY08415.1"/>
    <property type="molecule type" value="Genomic_DNA"/>
</dbReference>
<gene>
    <name evidence="1" type="ORF">NCTC11009_01641</name>
</gene>
<proteinExistence type="predicted"/>
<protein>
    <submittedName>
        <fullName evidence="1">Uncharacterized protein</fullName>
    </submittedName>
</protein>
<sequence length="40" mass="5064">MWIEQKPDWTKAPTWANWLAQYKSGIWRWFQNKPEQDIER</sequence>
<evidence type="ECO:0000313" key="1">
    <source>
        <dbReference type="EMBL" id="SPY08415.1"/>
    </source>
</evidence>
<accession>A0A2X1WNU6</accession>
<evidence type="ECO:0000313" key="2">
    <source>
        <dbReference type="Proteomes" id="UP000250242"/>
    </source>
</evidence>
<dbReference type="Proteomes" id="UP000250242">
    <property type="component" value="Unassembled WGS sequence"/>
</dbReference>
<reference evidence="1 2" key="1">
    <citation type="submission" date="2018-06" db="EMBL/GenBank/DDBJ databases">
        <authorList>
            <consortium name="Pathogen Informatics"/>
            <person name="Doyle S."/>
        </authorList>
    </citation>
    <scope>NUCLEOTIDE SEQUENCE [LARGE SCALE GENOMIC DNA]</scope>
    <source>
        <strain evidence="1 2">NCTC11009</strain>
    </source>
</reference>
<organism evidence="1 2">
    <name type="scientific">Oligella urethralis</name>
    <dbReference type="NCBI Taxonomy" id="90245"/>
    <lineage>
        <taxon>Bacteria</taxon>
        <taxon>Pseudomonadati</taxon>
        <taxon>Pseudomonadota</taxon>
        <taxon>Betaproteobacteria</taxon>
        <taxon>Burkholderiales</taxon>
        <taxon>Alcaligenaceae</taxon>
        <taxon>Oligella</taxon>
    </lineage>
</organism>
<name>A0A2X1WNU6_9BURK</name>